<comment type="similarity">
    <text evidence="3">Belongs to the aldo/keto reductase family. Aldo/keto reductase 2 subfamily.</text>
</comment>
<dbReference type="SUPFAM" id="SSF51430">
    <property type="entry name" value="NAD(P)-linked oxidoreductase"/>
    <property type="match status" value="1"/>
</dbReference>
<evidence type="ECO:0000259" key="4">
    <source>
        <dbReference type="Pfam" id="PF00248"/>
    </source>
</evidence>
<keyword evidence="1" id="KW-0521">NADP</keyword>
<feature type="domain" description="NADP-dependent oxidoreductase" evidence="4">
    <location>
        <begin position="36"/>
        <end position="339"/>
    </location>
</feature>
<dbReference type="RefSeq" id="XP_046004730.1">
    <property type="nucleotide sequence ID" value="XM_046159809.1"/>
</dbReference>
<proteinExistence type="inferred from homology"/>
<protein>
    <submittedName>
        <fullName evidence="5">Norsolorinic acid reductase</fullName>
    </submittedName>
</protein>
<dbReference type="CDD" id="cd19146">
    <property type="entry name" value="AKR_AKR9A1-2"/>
    <property type="match status" value="1"/>
</dbReference>
<dbReference type="OrthoDB" id="48988at2759"/>
<evidence type="ECO:0000313" key="5">
    <source>
        <dbReference type="EMBL" id="KAH7012465.1"/>
    </source>
</evidence>
<dbReference type="Proteomes" id="UP000756346">
    <property type="component" value="Unassembled WGS sequence"/>
</dbReference>
<sequence>MAKQTLADILPAAPEPVGPLANYRMLSPTASVRVSPLCLGAMNLGDAWKGYMGECDKKTAFELLDYFVSQGGNFIDTANNYQDEQSEQWIGEWMAERGNRDQIVLATKYTTNYRAGTHRKGEILINYQGNGSKSLHVSVRDSLKKLKTDYIDLLWVHWWDYSCDVSELMIALNHLIASGKVLYLGISDAPAWVVSKGNEFSRAHGLKPFSVYQGRYSAASRDLEREVIPMARVEGMGICPWGALGGGKFKSEEQWKAAEKDGGRGVQASEAEKKVSKVLEDIAKRKGTLITSVAQAYVMHKTPYVVPIVGGRKVEHLKGNIEALNLTLSREEIDEIEAAVPFDIGFPGSMLWAGGKLPEHMGEVRLLAMGGRTLYEPTYVPIPAARFASKQ</sequence>
<gene>
    <name evidence="5" type="ORF">B0I36DRAFT_369627</name>
</gene>
<dbReference type="PANTHER" id="PTHR43364">
    <property type="entry name" value="NADH-SPECIFIC METHYLGLYOXAL REDUCTASE-RELATED"/>
    <property type="match status" value="1"/>
</dbReference>
<keyword evidence="2" id="KW-0560">Oxidoreductase</keyword>
<dbReference type="InterPro" id="IPR036812">
    <property type="entry name" value="NAD(P)_OxRdtase_dom_sf"/>
</dbReference>
<dbReference type="Pfam" id="PF00248">
    <property type="entry name" value="Aldo_ket_red"/>
    <property type="match status" value="1"/>
</dbReference>
<dbReference type="EMBL" id="JAGTJQ010000014">
    <property type="protein sequence ID" value="KAH7012465.1"/>
    <property type="molecule type" value="Genomic_DNA"/>
</dbReference>
<organism evidence="5 6">
    <name type="scientific">Microdochium trichocladiopsis</name>
    <dbReference type="NCBI Taxonomy" id="1682393"/>
    <lineage>
        <taxon>Eukaryota</taxon>
        <taxon>Fungi</taxon>
        <taxon>Dikarya</taxon>
        <taxon>Ascomycota</taxon>
        <taxon>Pezizomycotina</taxon>
        <taxon>Sordariomycetes</taxon>
        <taxon>Xylariomycetidae</taxon>
        <taxon>Xylariales</taxon>
        <taxon>Microdochiaceae</taxon>
        <taxon>Microdochium</taxon>
    </lineage>
</organism>
<dbReference type="InterPro" id="IPR023210">
    <property type="entry name" value="NADP_OxRdtase_dom"/>
</dbReference>
<evidence type="ECO:0000256" key="1">
    <source>
        <dbReference type="ARBA" id="ARBA00022857"/>
    </source>
</evidence>
<accession>A0A9P8XQX9</accession>
<dbReference type="GeneID" id="70189355"/>
<evidence type="ECO:0000313" key="6">
    <source>
        <dbReference type="Proteomes" id="UP000756346"/>
    </source>
</evidence>
<dbReference type="GO" id="GO:0016491">
    <property type="term" value="F:oxidoreductase activity"/>
    <property type="evidence" value="ECO:0007669"/>
    <property type="project" value="UniProtKB-KW"/>
</dbReference>
<dbReference type="InterPro" id="IPR050523">
    <property type="entry name" value="AKR_Detox_Biosynth"/>
</dbReference>
<name>A0A9P8XQX9_9PEZI</name>
<dbReference type="AlphaFoldDB" id="A0A9P8XQX9"/>
<dbReference type="PANTHER" id="PTHR43364:SF7">
    <property type="entry name" value="NADP-DEPENDENT OXIDOREDUCTASE DOMAIN-CONTAINING PROTEIN-RELATED"/>
    <property type="match status" value="1"/>
</dbReference>
<evidence type="ECO:0000256" key="2">
    <source>
        <dbReference type="ARBA" id="ARBA00023002"/>
    </source>
</evidence>
<evidence type="ECO:0000256" key="3">
    <source>
        <dbReference type="ARBA" id="ARBA00038157"/>
    </source>
</evidence>
<dbReference type="Gene3D" id="3.20.20.100">
    <property type="entry name" value="NADP-dependent oxidoreductase domain"/>
    <property type="match status" value="1"/>
</dbReference>
<reference evidence="5" key="1">
    <citation type="journal article" date="2021" name="Nat. Commun.">
        <title>Genetic determinants of endophytism in the Arabidopsis root mycobiome.</title>
        <authorList>
            <person name="Mesny F."/>
            <person name="Miyauchi S."/>
            <person name="Thiergart T."/>
            <person name="Pickel B."/>
            <person name="Atanasova L."/>
            <person name="Karlsson M."/>
            <person name="Huettel B."/>
            <person name="Barry K.W."/>
            <person name="Haridas S."/>
            <person name="Chen C."/>
            <person name="Bauer D."/>
            <person name="Andreopoulos W."/>
            <person name="Pangilinan J."/>
            <person name="LaButti K."/>
            <person name="Riley R."/>
            <person name="Lipzen A."/>
            <person name="Clum A."/>
            <person name="Drula E."/>
            <person name="Henrissat B."/>
            <person name="Kohler A."/>
            <person name="Grigoriev I.V."/>
            <person name="Martin F.M."/>
            <person name="Hacquard S."/>
        </authorList>
    </citation>
    <scope>NUCLEOTIDE SEQUENCE</scope>
    <source>
        <strain evidence="5">MPI-CAGE-CH-0230</strain>
    </source>
</reference>
<comment type="caution">
    <text evidence="5">The sequence shown here is derived from an EMBL/GenBank/DDBJ whole genome shotgun (WGS) entry which is preliminary data.</text>
</comment>
<keyword evidence="6" id="KW-1185">Reference proteome</keyword>